<dbReference type="AlphaFoldDB" id="A0A9P1IYN3"/>
<keyword evidence="8 12" id="KW-1133">Transmembrane helix</keyword>
<organism evidence="14 15">
    <name type="scientific">Caenorhabditis angaria</name>
    <dbReference type="NCBI Taxonomy" id="860376"/>
    <lineage>
        <taxon>Eukaryota</taxon>
        <taxon>Metazoa</taxon>
        <taxon>Ecdysozoa</taxon>
        <taxon>Nematoda</taxon>
        <taxon>Chromadorea</taxon>
        <taxon>Rhabditida</taxon>
        <taxon>Rhabditina</taxon>
        <taxon>Rhabditomorpha</taxon>
        <taxon>Rhabditoidea</taxon>
        <taxon>Rhabditidae</taxon>
        <taxon>Peloderinae</taxon>
        <taxon>Caenorhabditis</taxon>
    </lineage>
</organism>
<proteinExistence type="inferred from homology"/>
<reference evidence="14" key="1">
    <citation type="submission" date="2022-11" db="EMBL/GenBank/DDBJ databases">
        <authorList>
            <person name="Kikuchi T."/>
        </authorList>
    </citation>
    <scope>NUCLEOTIDE SEQUENCE</scope>
    <source>
        <strain evidence="14">PS1010</strain>
    </source>
</reference>
<evidence type="ECO:0000256" key="8">
    <source>
        <dbReference type="ARBA" id="ARBA00022989"/>
    </source>
</evidence>
<feature type="transmembrane region" description="Helical" evidence="12">
    <location>
        <begin position="99"/>
        <end position="121"/>
    </location>
</feature>
<keyword evidence="4" id="KW-1003">Cell membrane</keyword>
<dbReference type="Proteomes" id="UP001152747">
    <property type="component" value="Unassembled WGS sequence"/>
</dbReference>
<keyword evidence="9 12" id="KW-0406">Ion transport</keyword>
<evidence type="ECO:0000256" key="1">
    <source>
        <dbReference type="ARBA" id="ARBA00004610"/>
    </source>
</evidence>
<comment type="caution">
    <text evidence="14">The sequence shown here is derived from an EMBL/GenBank/DDBJ whole genome shotgun (WGS) entry which is preliminary data.</text>
</comment>
<dbReference type="PROSITE" id="PS51013">
    <property type="entry name" value="PANNEXIN"/>
    <property type="match status" value="1"/>
</dbReference>
<dbReference type="GO" id="GO:0005886">
    <property type="term" value="C:plasma membrane"/>
    <property type="evidence" value="ECO:0007669"/>
    <property type="project" value="UniProtKB-SubCell"/>
</dbReference>
<feature type="region of interest" description="Disordered" evidence="13">
    <location>
        <begin position="380"/>
        <end position="427"/>
    </location>
</feature>
<feature type="transmembrane region" description="Helical" evidence="12">
    <location>
        <begin position="188"/>
        <end position="215"/>
    </location>
</feature>
<dbReference type="OrthoDB" id="5867527at2759"/>
<evidence type="ECO:0000256" key="2">
    <source>
        <dbReference type="ARBA" id="ARBA00004651"/>
    </source>
</evidence>
<evidence type="ECO:0000256" key="9">
    <source>
        <dbReference type="ARBA" id="ARBA00023065"/>
    </source>
</evidence>
<dbReference type="GO" id="GO:0005243">
    <property type="term" value="F:gap junction channel activity"/>
    <property type="evidence" value="ECO:0007669"/>
    <property type="project" value="TreeGrafter"/>
</dbReference>
<evidence type="ECO:0000256" key="13">
    <source>
        <dbReference type="SAM" id="MobiDB-lite"/>
    </source>
</evidence>
<evidence type="ECO:0000256" key="12">
    <source>
        <dbReference type="RuleBase" id="RU010713"/>
    </source>
</evidence>
<dbReference type="PRINTS" id="PR01262">
    <property type="entry name" value="INNEXIN"/>
</dbReference>
<evidence type="ECO:0000256" key="5">
    <source>
        <dbReference type="ARBA" id="ARBA00022692"/>
    </source>
</evidence>
<evidence type="ECO:0000256" key="3">
    <source>
        <dbReference type="ARBA" id="ARBA00022448"/>
    </source>
</evidence>
<keyword evidence="5 12" id="KW-0812">Transmembrane</keyword>
<keyword evidence="6" id="KW-0303">Gap junction</keyword>
<name>A0A9P1IYN3_9PELO</name>
<dbReference type="Pfam" id="PF00876">
    <property type="entry name" value="Innexin"/>
    <property type="match status" value="1"/>
</dbReference>
<sequence length="427" mass="49898">MIGVLLPYIRKFQRSAESNDLIDRINYQYTSTILGFSAVMMAASQYIGKPIQCWVPAQFTRMWEKYAETYCFIKGTYFLPNDTLANDYYFDKDATRVGYYQWIPMVLFFQAFLFFLPSIIWKMFNESCELKIKELAAVSEQSRKVKSTLSDDKTKSTRFAKYFFNKLVFRNESEVFKKSSSILTSGKFLPLLFIGTKVLYAINILVQFFILTYFLETKNMWWGYETFLDLLNGREWESTGLFPRVTMCDFAVMQLDAIHNHTIQCVIVFNMLAEKVYIFFWFWLVVVGAMTFISLFYWVFTFFLSSVGRNFVFAYLSGTETYEDEQEKGSGLADRFVDRFLTSDGVFISRLVQQNSGDLFVANMIEEMFALYKQREEEKASKKNDDLPQSKKLEDELPSPQRAVSENLTSEDEDEIDSPDTTATLPR</sequence>
<protein>
    <recommendedName>
        <fullName evidence="12">Innexin</fullName>
    </recommendedName>
</protein>
<feature type="compositionally biased region" description="Acidic residues" evidence="13">
    <location>
        <begin position="409"/>
        <end position="418"/>
    </location>
</feature>
<dbReference type="GO" id="GO:0005921">
    <property type="term" value="C:gap junction"/>
    <property type="evidence" value="ECO:0007669"/>
    <property type="project" value="UniProtKB-SubCell"/>
</dbReference>
<evidence type="ECO:0000313" key="14">
    <source>
        <dbReference type="EMBL" id="CAI5454789.1"/>
    </source>
</evidence>
<feature type="compositionally biased region" description="Basic and acidic residues" evidence="13">
    <location>
        <begin position="380"/>
        <end position="395"/>
    </location>
</feature>
<feature type="transmembrane region" description="Helical" evidence="12">
    <location>
        <begin position="278"/>
        <end position="300"/>
    </location>
</feature>
<evidence type="ECO:0000256" key="11">
    <source>
        <dbReference type="ARBA" id="ARBA00023303"/>
    </source>
</evidence>
<evidence type="ECO:0000256" key="10">
    <source>
        <dbReference type="ARBA" id="ARBA00023136"/>
    </source>
</evidence>
<evidence type="ECO:0000313" key="15">
    <source>
        <dbReference type="Proteomes" id="UP001152747"/>
    </source>
</evidence>
<comment type="caution">
    <text evidence="12">Lacks conserved residue(s) required for the propagation of feature annotation.</text>
</comment>
<evidence type="ECO:0000256" key="7">
    <source>
        <dbReference type="ARBA" id="ARBA00022949"/>
    </source>
</evidence>
<keyword evidence="10 12" id="KW-0472">Membrane</keyword>
<keyword evidence="7" id="KW-0965">Cell junction</keyword>
<dbReference type="GO" id="GO:0034220">
    <property type="term" value="P:monoatomic ion transmembrane transport"/>
    <property type="evidence" value="ECO:0007669"/>
    <property type="project" value="UniProtKB-KW"/>
</dbReference>
<accession>A0A9P1IYN3</accession>
<dbReference type="EMBL" id="CANHGI010000006">
    <property type="protein sequence ID" value="CAI5454789.1"/>
    <property type="molecule type" value="Genomic_DNA"/>
</dbReference>
<dbReference type="PANTHER" id="PTHR11893:SF36">
    <property type="entry name" value="INNEXIN-5"/>
    <property type="match status" value="1"/>
</dbReference>
<dbReference type="InterPro" id="IPR000990">
    <property type="entry name" value="Innexin"/>
</dbReference>
<comment type="subcellular location">
    <subcellularLocation>
        <location evidence="1">Cell junction</location>
        <location evidence="1">Gap junction</location>
    </subcellularLocation>
    <subcellularLocation>
        <location evidence="2 12">Cell membrane</location>
        <topology evidence="2 12">Multi-pass membrane protein</topology>
    </subcellularLocation>
</comment>
<gene>
    <name evidence="12" type="primary">inx</name>
    <name evidence="14" type="ORF">CAMP_LOCUS17426</name>
</gene>
<comment type="function">
    <text evidence="12">Structural component of the gap junctions.</text>
</comment>
<keyword evidence="11 12" id="KW-0407">Ion channel</keyword>
<keyword evidence="3 12" id="KW-0813">Transport</keyword>
<evidence type="ECO:0000256" key="4">
    <source>
        <dbReference type="ARBA" id="ARBA00022475"/>
    </source>
</evidence>
<evidence type="ECO:0000256" key="6">
    <source>
        <dbReference type="ARBA" id="ARBA00022868"/>
    </source>
</evidence>
<dbReference type="PANTHER" id="PTHR11893">
    <property type="entry name" value="INNEXIN"/>
    <property type="match status" value="1"/>
</dbReference>
<keyword evidence="15" id="KW-1185">Reference proteome</keyword>
<comment type="similarity">
    <text evidence="12">Belongs to the pannexin family.</text>
</comment>